<proteinExistence type="predicted"/>
<sequence>MHYNLEERLKMSYSRMDDIFLKFVNVYIKQKKFGTPPEIFYEIDITKKDQEKFKKDHPSFSKEDPESNMGGQIYWDADVYVNAERADLFGEDVKGMHRDVVLKEKVLNSIAEFRRFMLEYPLRVFYSMDGEKKHQMWSQSLFSIRSSVIHLVQTRFCSFHGMAVYVETEAFEDAIKRRFAVEKEDPLSDEEILRSDKNAYCMHALFGLFKYKDVFERFSDGSSYTEDGEVLEYLKKEYGISQYNFGRFILPSLKALRA</sequence>
<accession>A0A6J5STF2</accession>
<gene>
    <name evidence="1" type="ORF">UFOVP1597_25</name>
</gene>
<dbReference type="EMBL" id="LR797461">
    <property type="protein sequence ID" value="CAB4218550.1"/>
    <property type="molecule type" value="Genomic_DNA"/>
</dbReference>
<protein>
    <submittedName>
        <fullName evidence="1">Uncharacterized protein</fullName>
    </submittedName>
</protein>
<organism evidence="1">
    <name type="scientific">uncultured Caudovirales phage</name>
    <dbReference type="NCBI Taxonomy" id="2100421"/>
    <lineage>
        <taxon>Viruses</taxon>
        <taxon>Duplodnaviria</taxon>
        <taxon>Heunggongvirae</taxon>
        <taxon>Uroviricota</taxon>
        <taxon>Caudoviricetes</taxon>
        <taxon>Peduoviridae</taxon>
        <taxon>Maltschvirus</taxon>
        <taxon>Maltschvirus maltsch</taxon>
    </lineage>
</organism>
<reference evidence="1" key="1">
    <citation type="submission" date="2020-05" db="EMBL/GenBank/DDBJ databases">
        <authorList>
            <person name="Chiriac C."/>
            <person name="Salcher M."/>
            <person name="Ghai R."/>
            <person name="Kavagutti S V."/>
        </authorList>
    </citation>
    <scope>NUCLEOTIDE SEQUENCE</scope>
</reference>
<evidence type="ECO:0000313" key="1">
    <source>
        <dbReference type="EMBL" id="CAB4218550.1"/>
    </source>
</evidence>
<name>A0A6J5STF2_9CAUD</name>